<evidence type="ECO:0000259" key="3">
    <source>
        <dbReference type="SMART" id="SM00014"/>
    </source>
</evidence>
<name>A0A1G1VFM6_9BACT</name>
<keyword evidence="1" id="KW-0812">Transmembrane</keyword>
<keyword evidence="1" id="KW-1133">Transmembrane helix</keyword>
<keyword evidence="2" id="KW-0732">Signal</keyword>
<feature type="domain" description="Phosphatidic acid phosphatase type 2/haloperoxidase" evidence="3">
    <location>
        <begin position="7"/>
        <end position="118"/>
    </location>
</feature>
<feature type="chain" id="PRO_5009581024" description="Phosphatidic acid phosphatase type 2/haloperoxidase domain-containing protein" evidence="2">
    <location>
        <begin position="26"/>
        <end position="138"/>
    </location>
</feature>
<dbReference type="PANTHER" id="PTHR14969">
    <property type="entry name" value="SPHINGOSINE-1-PHOSPHATE PHOSPHOHYDROLASE"/>
    <property type="match status" value="1"/>
</dbReference>
<evidence type="ECO:0000313" key="4">
    <source>
        <dbReference type="EMBL" id="OGY14235.1"/>
    </source>
</evidence>
<evidence type="ECO:0000313" key="5">
    <source>
        <dbReference type="Proteomes" id="UP000178659"/>
    </source>
</evidence>
<protein>
    <recommendedName>
        <fullName evidence="3">Phosphatidic acid phosphatase type 2/haloperoxidase domain-containing protein</fullName>
    </recommendedName>
</protein>
<gene>
    <name evidence="4" type="ORF">A3A77_02040</name>
</gene>
<organism evidence="4 5">
    <name type="scientific">Candidatus Blackburnbacteria bacterium RIFCSPLOWO2_01_FULL_40_20</name>
    <dbReference type="NCBI Taxonomy" id="1797519"/>
    <lineage>
        <taxon>Bacteria</taxon>
        <taxon>Candidatus Blackburniibacteriota</taxon>
    </lineage>
</organism>
<dbReference type="AlphaFoldDB" id="A0A1G1VFM6"/>
<evidence type="ECO:0000256" key="1">
    <source>
        <dbReference type="SAM" id="Phobius"/>
    </source>
</evidence>
<dbReference type="Proteomes" id="UP000178659">
    <property type="component" value="Unassembled WGS sequence"/>
</dbReference>
<dbReference type="EMBL" id="MHCC01000001">
    <property type="protein sequence ID" value="OGY14235.1"/>
    <property type="molecule type" value="Genomic_DNA"/>
</dbReference>
<dbReference type="InterPro" id="IPR000326">
    <property type="entry name" value="PAP2/HPO"/>
</dbReference>
<dbReference type="Gene3D" id="1.20.144.10">
    <property type="entry name" value="Phosphatidic acid phosphatase type 2/haloperoxidase"/>
    <property type="match status" value="1"/>
</dbReference>
<dbReference type="Pfam" id="PF01569">
    <property type="entry name" value="PAP2"/>
    <property type="match status" value="1"/>
</dbReference>
<feature type="transmembrane region" description="Helical" evidence="1">
    <location>
        <begin position="103"/>
        <end position="121"/>
    </location>
</feature>
<dbReference type="InterPro" id="IPR036938">
    <property type="entry name" value="PAP2/HPO_sf"/>
</dbReference>
<dbReference type="SMART" id="SM00014">
    <property type="entry name" value="acidPPc"/>
    <property type="match status" value="1"/>
</dbReference>
<keyword evidence="1" id="KW-0472">Membrane</keyword>
<dbReference type="PANTHER" id="PTHR14969:SF58">
    <property type="entry name" value="UNDECAPRENYL-DIPHOSPHATASE BCRC"/>
    <property type="match status" value="1"/>
</dbReference>
<proteinExistence type="predicted"/>
<reference evidence="4 5" key="1">
    <citation type="journal article" date="2016" name="Nat. Commun.">
        <title>Thousands of microbial genomes shed light on interconnected biogeochemical processes in an aquifer system.</title>
        <authorList>
            <person name="Anantharaman K."/>
            <person name="Brown C.T."/>
            <person name="Hug L.A."/>
            <person name="Sharon I."/>
            <person name="Castelle C.J."/>
            <person name="Probst A.J."/>
            <person name="Thomas B.C."/>
            <person name="Singh A."/>
            <person name="Wilkins M.J."/>
            <person name="Karaoz U."/>
            <person name="Brodie E.L."/>
            <person name="Williams K.H."/>
            <person name="Hubbard S.S."/>
            <person name="Banfield J.F."/>
        </authorList>
    </citation>
    <scope>NUCLEOTIDE SEQUENCE [LARGE SCALE GENOMIC DNA]</scope>
</reference>
<evidence type="ECO:0000256" key="2">
    <source>
        <dbReference type="SAM" id="SignalP"/>
    </source>
</evidence>
<sequence length="138" mass="15154">MLKKNLKIKFLALSALSLSLSLSLAKLLNKIIVDPRPFVVNHIQPLIPHAPDNGFPSDHTLLVATIASIVFVFNKKLGIVIMVLAVIVGYSRVLAQIHHPLDIAGSVLIAVVATWASRLILTRLNFKSKFENSMKIVN</sequence>
<dbReference type="SUPFAM" id="SSF48317">
    <property type="entry name" value="Acid phosphatase/Vanadium-dependent haloperoxidase"/>
    <property type="match status" value="1"/>
</dbReference>
<feature type="signal peptide" evidence="2">
    <location>
        <begin position="1"/>
        <end position="25"/>
    </location>
</feature>
<comment type="caution">
    <text evidence="4">The sequence shown here is derived from an EMBL/GenBank/DDBJ whole genome shotgun (WGS) entry which is preliminary data.</text>
</comment>
<accession>A0A1G1VFM6</accession>